<evidence type="ECO:0000256" key="1">
    <source>
        <dbReference type="SAM" id="MobiDB-lite"/>
    </source>
</evidence>
<accession>A0A0K0PVI6</accession>
<name>A0A0K0PVI6_9CAUD</name>
<feature type="compositionally biased region" description="Acidic residues" evidence="1">
    <location>
        <begin position="90"/>
        <end position="99"/>
    </location>
</feature>
<proteinExistence type="predicted"/>
<dbReference type="EMBL" id="KT266805">
    <property type="protein sequence ID" value="AKQ75830.1"/>
    <property type="molecule type" value="Genomic_DNA"/>
</dbReference>
<keyword evidence="3" id="KW-1185">Reference proteome</keyword>
<dbReference type="Proteomes" id="UP000223793">
    <property type="component" value="Segment"/>
</dbReference>
<dbReference type="OrthoDB" id="36197at10239"/>
<sequence>MQVTFDTTNEKDVQDVQALVNMLTGGATVPAKATTKEPDEKPDTSEADAAAEEEAKKAEAAKKRKAAADKKKADEAAAKEAEEKAAAEEAEKEEDEKDEEPSVTREDVKAALKDYAALEGKDAAITILKDHGAASITELAEEKYADVIAACG</sequence>
<evidence type="ECO:0000313" key="2">
    <source>
        <dbReference type="EMBL" id="AKQ75830.1"/>
    </source>
</evidence>
<evidence type="ECO:0000313" key="3">
    <source>
        <dbReference type="Proteomes" id="UP000223793"/>
    </source>
</evidence>
<organism evidence="2 3">
    <name type="scientific">Roseobacter phage RDJL Phi 2</name>
    <dbReference type="NCBI Taxonomy" id="1682380"/>
    <lineage>
        <taxon>Viruses</taxon>
        <taxon>Duplodnaviria</taxon>
        <taxon>Heunggongvirae</taxon>
        <taxon>Uroviricota</taxon>
        <taxon>Caudoviricetes</taxon>
        <taxon>Xiamenvirus</taxon>
        <taxon>Xiamenvirus RDJL2</taxon>
    </lineage>
</organism>
<protein>
    <submittedName>
        <fullName evidence="2">Membrane spanning protein TolA</fullName>
    </submittedName>
</protein>
<feature type="compositionally biased region" description="Basic and acidic residues" evidence="1">
    <location>
        <begin position="34"/>
        <end position="44"/>
    </location>
</feature>
<feature type="compositionally biased region" description="Basic and acidic residues" evidence="1">
    <location>
        <begin position="53"/>
        <end position="89"/>
    </location>
</feature>
<gene>
    <name evidence="2" type="ORF">RDJLphi2_gp40</name>
</gene>
<reference evidence="3" key="1">
    <citation type="submission" date="2015-07" db="EMBL/GenBank/DDBJ databases">
        <title>Complete genome sequence of Roseophage RDJL phage 2, a siphovirus infects Roseobacter denitrificans OCh114.</title>
        <authorList>
            <person name="Liang Y."/>
            <person name="Zhang Y."/>
            <person name="Zhou C."/>
            <person name="Chen Z."/>
            <person name="Yang S."/>
        </authorList>
    </citation>
    <scope>NUCLEOTIDE SEQUENCE [LARGE SCALE GENOMIC DNA]</scope>
</reference>
<feature type="region of interest" description="Disordered" evidence="1">
    <location>
        <begin position="24"/>
        <end position="106"/>
    </location>
</feature>